<dbReference type="EMBL" id="JAZHXI010000010">
    <property type="protein sequence ID" value="KAL2066892.1"/>
    <property type="molecule type" value="Genomic_DNA"/>
</dbReference>
<comment type="caution">
    <text evidence="1">The sequence shown here is derived from an EMBL/GenBank/DDBJ whole genome shotgun (WGS) entry which is preliminary data.</text>
</comment>
<keyword evidence="2" id="KW-1185">Reference proteome</keyword>
<protein>
    <submittedName>
        <fullName evidence="1">Uncharacterized protein</fullName>
    </submittedName>
</protein>
<reference evidence="1 2" key="1">
    <citation type="journal article" date="2024" name="Commun. Biol.">
        <title>Comparative genomic analysis of thermophilic fungi reveals convergent evolutionary adaptations and gene losses.</title>
        <authorList>
            <person name="Steindorff A.S."/>
            <person name="Aguilar-Pontes M.V."/>
            <person name="Robinson A.J."/>
            <person name="Andreopoulos B."/>
            <person name="LaButti K."/>
            <person name="Kuo A."/>
            <person name="Mondo S."/>
            <person name="Riley R."/>
            <person name="Otillar R."/>
            <person name="Haridas S."/>
            <person name="Lipzen A."/>
            <person name="Grimwood J."/>
            <person name="Schmutz J."/>
            <person name="Clum A."/>
            <person name="Reid I.D."/>
            <person name="Moisan M.C."/>
            <person name="Butler G."/>
            <person name="Nguyen T.T.M."/>
            <person name="Dewar K."/>
            <person name="Conant G."/>
            <person name="Drula E."/>
            <person name="Henrissat B."/>
            <person name="Hansel C."/>
            <person name="Singer S."/>
            <person name="Hutchinson M.I."/>
            <person name="de Vries R.P."/>
            <person name="Natvig D.O."/>
            <person name="Powell A.J."/>
            <person name="Tsang A."/>
            <person name="Grigoriev I.V."/>
        </authorList>
    </citation>
    <scope>NUCLEOTIDE SEQUENCE [LARGE SCALE GENOMIC DNA]</scope>
    <source>
        <strain evidence="1 2">CBS 494.80</strain>
    </source>
</reference>
<sequence>MPKVSRFKNLRKFEIHGIWFRTDQTARYIASVLRNSPKLTEFSISPHEYMGLHIRETEVADPNRDKHVDYDWETGQIGGLGPRYGRRFYDRLYEEYTRDQRLSIDLFRAICVEFRYPKDPSTGYTTFLPQEPTPPLALTSLHVVFDCSSLQTCRLRIDNLTDCSVLQRVSLHGYDLSSLQRWGHL</sequence>
<evidence type="ECO:0000313" key="2">
    <source>
        <dbReference type="Proteomes" id="UP001595075"/>
    </source>
</evidence>
<proteinExistence type="predicted"/>
<dbReference type="Proteomes" id="UP001595075">
    <property type="component" value="Unassembled WGS sequence"/>
</dbReference>
<gene>
    <name evidence="1" type="ORF">VTL71DRAFT_1316</name>
</gene>
<organism evidence="1 2">
    <name type="scientific">Oculimacula yallundae</name>
    <dbReference type="NCBI Taxonomy" id="86028"/>
    <lineage>
        <taxon>Eukaryota</taxon>
        <taxon>Fungi</taxon>
        <taxon>Dikarya</taxon>
        <taxon>Ascomycota</taxon>
        <taxon>Pezizomycotina</taxon>
        <taxon>Leotiomycetes</taxon>
        <taxon>Helotiales</taxon>
        <taxon>Ploettnerulaceae</taxon>
        <taxon>Oculimacula</taxon>
    </lineage>
</organism>
<evidence type="ECO:0000313" key="1">
    <source>
        <dbReference type="EMBL" id="KAL2066892.1"/>
    </source>
</evidence>
<name>A0ABR4CAC2_9HELO</name>
<accession>A0ABR4CAC2</accession>